<dbReference type="InterPro" id="IPR029261">
    <property type="entry name" value="Transposase_Znf"/>
</dbReference>
<dbReference type="PROSITE" id="PS50531">
    <property type="entry name" value="HTH_IS21"/>
    <property type="match status" value="1"/>
</dbReference>
<gene>
    <name evidence="2" type="ORF">GBZ48_13205</name>
</gene>
<dbReference type="PANTHER" id="PTHR33498">
    <property type="entry name" value="TRANSPOSASE FOR INSERTION SEQUENCE ELEMENT IS1557"/>
    <property type="match status" value="1"/>
</dbReference>
<evidence type="ECO:0000313" key="2">
    <source>
        <dbReference type="EMBL" id="NUB00246.1"/>
    </source>
</evidence>
<organism evidence="2 3">
    <name type="scientific">Azospirillum melinis</name>
    <dbReference type="NCBI Taxonomy" id="328839"/>
    <lineage>
        <taxon>Bacteria</taxon>
        <taxon>Pseudomonadati</taxon>
        <taxon>Pseudomonadota</taxon>
        <taxon>Alphaproteobacteria</taxon>
        <taxon>Rhodospirillales</taxon>
        <taxon>Azospirillaceae</taxon>
        <taxon>Azospirillum</taxon>
    </lineage>
</organism>
<dbReference type="Pfam" id="PF13384">
    <property type="entry name" value="HTH_23"/>
    <property type="match status" value="1"/>
</dbReference>
<dbReference type="InterPro" id="IPR047951">
    <property type="entry name" value="Transpos_ISL3"/>
</dbReference>
<evidence type="ECO:0000259" key="1">
    <source>
        <dbReference type="PROSITE" id="PS50531"/>
    </source>
</evidence>
<reference evidence="2 3" key="1">
    <citation type="submission" date="2019-10" db="EMBL/GenBank/DDBJ databases">
        <title>Genome sequence of Azospirillum melinis.</title>
        <authorList>
            <person name="Ambrosini A."/>
            <person name="Sant'Anna F.H."/>
            <person name="Cassan F.D."/>
            <person name="Souza E.M."/>
            <person name="Passaglia L.M.P."/>
        </authorList>
    </citation>
    <scope>NUCLEOTIDE SEQUENCE [LARGE SCALE GENOMIC DNA]</scope>
    <source>
        <strain evidence="2 3">TMCY0552</strain>
    </source>
</reference>
<proteinExistence type="predicted"/>
<dbReference type="PANTHER" id="PTHR33498:SF1">
    <property type="entry name" value="TRANSPOSASE FOR INSERTION SEQUENCE ELEMENT IS1557"/>
    <property type="match status" value="1"/>
</dbReference>
<dbReference type="RefSeq" id="WP_174471519.1">
    <property type="nucleotide sequence ID" value="NZ_JAGINN010000005.1"/>
</dbReference>
<feature type="domain" description="HTH IS21-type" evidence="1">
    <location>
        <begin position="280"/>
        <end position="341"/>
    </location>
</feature>
<accession>A0ABX2KBS1</accession>
<evidence type="ECO:0000313" key="3">
    <source>
        <dbReference type="Proteomes" id="UP000605086"/>
    </source>
</evidence>
<dbReference type="Pfam" id="PF01610">
    <property type="entry name" value="DDE_Tnp_ISL3"/>
    <property type="match status" value="2"/>
</dbReference>
<dbReference type="EMBL" id="WHOS01000014">
    <property type="protein sequence ID" value="NUB00246.1"/>
    <property type="molecule type" value="Genomic_DNA"/>
</dbReference>
<dbReference type="NCBIfam" id="NF033550">
    <property type="entry name" value="transpos_ISL3"/>
    <property type="match status" value="1"/>
</dbReference>
<keyword evidence="3" id="KW-1185">Reference proteome</keyword>
<dbReference type="InterPro" id="IPR002560">
    <property type="entry name" value="Transposase_DDE"/>
</dbReference>
<sequence>MPLVPAGLQATAVMIEQDRIVITARTIGTVATCPTCGTGSDHVHSHYWRTIADLPWQGRQIVLRVQVRRFRCRHCGSRIFAERLPEIARKERRTGRLALAQAQIGLVLGGEPGARLASKLAMPVSGDTILRLIRKLPPPPCPPPRVIGVDDWAWRRSRRYGTIVCDLERGRVIDLLPDRSAAPLRGWLKRHPTVALVSRDRSGPYAEAIRTGAPCAVQVADRWHLLVNASDALRSFLDRHHAELREAARLCGSGVRPSACAFPLDAMKPSPSNAGARRQVRYRMVAQLHAQGLPIKEIVRRTGVARNAVRRWLRAGEAAPYRRSPGPSLLDRYTSFAKAAWRSERRNAAAIWRALVKQGFEGGYDIVRRWAKRRRMAESERPDAPLPLWRVPSSRRAARLLTSDPTTLSPADRRFVDTVRAIAPSIREVADLINDFGKLLRRQSARSLAAWLEAASATALRNFAQGLAADLDALQAALQEPWSNGPVEGQINRLKLIKRQMFGRAKFDLLRQRVLCTA</sequence>
<name>A0ABX2KBS1_9PROT</name>
<comment type="caution">
    <text evidence="2">The sequence shown here is derived from an EMBL/GenBank/DDBJ whole genome shotgun (WGS) entry which is preliminary data.</text>
</comment>
<dbReference type="InterPro" id="IPR017894">
    <property type="entry name" value="HTH_IS21_transposase_type"/>
</dbReference>
<dbReference type="Pfam" id="PF14690">
    <property type="entry name" value="Zn_ribbon_ISL3"/>
    <property type="match status" value="1"/>
</dbReference>
<dbReference type="Proteomes" id="UP000605086">
    <property type="component" value="Unassembled WGS sequence"/>
</dbReference>
<protein>
    <submittedName>
        <fullName evidence="2">ISL3 family transposase</fullName>
    </submittedName>
</protein>